<protein>
    <submittedName>
        <fullName evidence="2">Uncharacterized protein</fullName>
    </submittedName>
</protein>
<evidence type="ECO:0000313" key="3">
    <source>
        <dbReference type="Proteomes" id="UP001196413"/>
    </source>
</evidence>
<feature type="region of interest" description="Disordered" evidence="1">
    <location>
        <begin position="1"/>
        <end position="35"/>
    </location>
</feature>
<evidence type="ECO:0000313" key="2">
    <source>
        <dbReference type="EMBL" id="KAJ1347126.1"/>
    </source>
</evidence>
<comment type="caution">
    <text evidence="2">The sequence shown here is derived from an EMBL/GenBank/DDBJ whole genome shotgun (WGS) entry which is preliminary data.</text>
</comment>
<sequence length="102" mass="11336">MYRHIPRTLPGANGRATSQRPRPQSRFSAAPTHPRNKKDFHQYWIIWTLALVQDAAATLSAAIQMSSWPPPSSAPRSMVLTTLHAHVFKDAPCSLLITVLGH</sequence>
<gene>
    <name evidence="2" type="ORF">KIN20_002093</name>
</gene>
<proteinExistence type="predicted"/>
<organism evidence="2 3">
    <name type="scientific">Parelaphostrongylus tenuis</name>
    <name type="common">Meningeal worm</name>
    <dbReference type="NCBI Taxonomy" id="148309"/>
    <lineage>
        <taxon>Eukaryota</taxon>
        <taxon>Metazoa</taxon>
        <taxon>Ecdysozoa</taxon>
        <taxon>Nematoda</taxon>
        <taxon>Chromadorea</taxon>
        <taxon>Rhabditida</taxon>
        <taxon>Rhabditina</taxon>
        <taxon>Rhabditomorpha</taxon>
        <taxon>Strongyloidea</taxon>
        <taxon>Metastrongylidae</taxon>
        <taxon>Parelaphostrongylus</taxon>
    </lineage>
</organism>
<dbReference type="Proteomes" id="UP001196413">
    <property type="component" value="Unassembled WGS sequence"/>
</dbReference>
<evidence type="ECO:0000256" key="1">
    <source>
        <dbReference type="SAM" id="MobiDB-lite"/>
    </source>
</evidence>
<dbReference type="AlphaFoldDB" id="A0AAD5QHJ0"/>
<keyword evidence="3" id="KW-1185">Reference proteome</keyword>
<name>A0AAD5QHJ0_PARTN</name>
<feature type="compositionally biased region" description="Polar residues" evidence="1">
    <location>
        <begin position="15"/>
        <end position="27"/>
    </location>
</feature>
<accession>A0AAD5QHJ0</accession>
<reference evidence="2" key="1">
    <citation type="submission" date="2021-06" db="EMBL/GenBank/DDBJ databases">
        <title>Parelaphostrongylus tenuis whole genome reference sequence.</title>
        <authorList>
            <person name="Garwood T.J."/>
            <person name="Larsen P.A."/>
            <person name="Fountain-Jones N.M."/>
            <person name="Garbe J.R."/>
            <person name="Macchietto M.G."/>
            <person name="Kania S.A."/>
            <person name="Gerhold R.W."/>
            <person name="Richards J.E."/>
            <person name="Wolf T.M."/>
        </authorList>
    </citation>
    <scope>NUCLEOTIDE SEQUENCE</scope>
    <source>
        <strain evidence="2">MNPRO001-30</strain>
        <tissue evidence="2">Meninges</tissue>
    </source>
</reference>
<dbReference type="EMBL" id="JAHQIW010000274">
    <property type="protein sequence ID" value="KAJ1347126.1"/>
    <property type="molecule type" value="Genomic_DNA"/>
</dbReference>